<dbReference type="AlphaFoldDB" id="A0AAV4P5R8"/>
<protein>
    <submittedName>
        <fullName evidence="2">Uncharacterized protein</fullName>
    </submittedName>
</protein>
<dbReference type="Proteomes" id="UP001054837">
    <property type="component" value="Unassembled WGS sequence"/>
</dbReference>
<gene>
    <name evidence="2" type="ORF">CDAR_248751</name>
</gene>
<keyword evidence="3" id="KW-1185">Reference proteome</keyword>
<name>A0AAV4P5R8_9ARAC</name>
<evidence type="ECO:0000313" key="3">
    <source>
        <dbReference type="Proteomes" id="UP001054837"/>
    </source>
</evidence>
<organism evidence="2 3">
    <name type="scientific">Caerostris darwini</name>
    <dbReference type="NCBI Taxonomy" id="1538125"/>
    <lineage>
        <taxon>Eukaryota</taxon>
        <taxon>Metazoa</taxon>
        <taxon>Ecdysozoa</taxon>
        <taxon>Arthropoda</taxon>
        <taxon>Chelicerata</taxon>
        <taxon>Arachnida</taxon>
        <taxon>Araneae</taxon>
        <taxon>Araneomorphae</taxon>
        <taxon>Entelegynae</taxon>
        <taxon>Araneoidea</taxon>
        <taxon>Araneidae</taxon>
        <taxon>Caerostris</taxon>
    </lineage>
</organism>
<evidence type="ECO:0000313" key="2">
    <source>
        <dbReference type="EMBL" id="GIX91091.1"/>
    </source>
</evidence>
<dbReference type="EMBL" id="BPLQ01002293">
    <property type="protein sequence ID" value="GIX91091.1"/>
    <property type="molecule type" value="Genomic_DNA"/>
</dbReference>
<feature type="region of interest" description="Disordered" evidence="1">
    <location>
        <begin position="27"/>
        <end position="51"/>
    </location>
</feature>
<evidence type="ECO:0000256" key="1">
    <source>
        <dbReference type="SAM" id="MobiDB-lite"/>
    </source>
</evidence>
<accession>A0AAV4P5R8</accession>
<sequence length="51" mass="5817">KAAKPTEETALTKAKTFVNTLIKLLRHPHKKKPTRLIHPNEKRTHAKPSLP</sequence>
<feature type="non-terminal residue" evidence="2">
    <location>
        <position position="1"/>
    </location>
</feature>
<comment type="caution">
    <text evidence="2">The sequence shown here is derived from an EMBL/GenBank/DDBJ whole genome shotgun (WGS) entry which is preliminary data.</text>
</comment>
<proteinExistence type="predicted"/>
<reference evidence="2 3" key="1">
    <citation type="submission" date="2021-06" db="EMBL/GenBank/DDBJ databases">
        <title>Caerostris darwini draft genome.</title>
        <authorList>
            <person name="Kono N."/>
            <person name="Arakawa K."/>
        </authorList>
    </citation>
    <scope>NUCLEOTIDE SEQUENCE [LARGE SCALE GENOMIC DNA]</scope>
</reference>